<reference evidence="1" key="1">
    <citation type="submission" date="2022-06" db="EMBL/GenBank/DDBJ databases">
        <title>Phylogenomic reconstructions and comparative analyses of Kickxellomycotina fungi.</title>
        <authorList>
            <person name="Reynolds N.K."/>
            <person name="Stajich J.E."/>
            <person name="Barry K."/>
            <person name="Grigoriev I.V."/>
            <person name="Crous P."/>
            <person name="Smith M.E."/>
        </authorList>
    </citation>
    <scope>NUCLEOTIDE SEQUENCE</scope>
    <source>
        <strain evidence="1">RSA 2271</strain>
    </source>
</reference>
<comment type="caution">
    <text evidence="1">The sequence shown here is derived from an EMBL/GenBank/DDBJ whole genome shotgun (WGS) entry which is preliminary data.</text>
</comment>
<protein>
    <submittedName>
        <fullName evidence="1">Phosphatidylinositol-4- kinase</fullName>
        <ecNumber evidence="1">2.7.1.67</ecNumber>
    </submittedName>
</protein>
<evidence type="ECO:0000313" key="1">
    <source>
        <dbReference type="EMBL" id="KAJ1674664.1"/>
    </source>
</evidence>
<sequence>MSSRLVPIFDSLADYVIDLFVNEYSSFRSPAVLGIIRRSQRDVTAVAAGGESSGRSGMLSHGIRHARSGSSDHAGDAQYKDPSADDGSASAFELQYQLCDLLKNCCHHLEAVSKWSRIYVNRLMETFPQVFLDKQAITVLLEMLQLVWQSCKAELDDQVEPVYWFTSKKLNISLQLPDSIKYRKMLYKDLTSAAQHWLEKAAMAAPMEIESLLQTYLVSHVDESLSFEPHVGHSLALDVGRKIRYSNDLSGRREQSLLADNSSPFVYKLGERCYIRGYHPCAGDIAVLKQQLASVYKVVKERPGQYHVGDSDRTRIALLLSRTADIIISQRKPDIELVRLVVWVPLALSHEPIMRSAIHQWTHIVVERPSTELLVMVELTIAWSWMIQKRLGIFSKKYQHRNPFDAKVIFAPTDKSAKSRAHSEIAQMLAPQVLLIQFLAHRFDATRHQLHHRDIVKPMITVLQHTFMHMDDLSTNAMTRSARFQLVNLGFKLLRIGFNNPVVENNFREGVYKLAFKWFEGPPLWSFSGNMSSVASEVRVLTQTRQALKNDELLFKSDTRSLRGWGSSGWGRGRTEQQQQQQQGRGGSGDGGDPRGANHSSLDKARNTRNFGAQHGRSKDHTLCNKTLLLTLIDSEIRRLSAWINPTKQLLPYFASIATVTEGREPTLSENEWTSLVEDAWAVSPKLALYLPKRFGNLAITRRLRQFVHQYPGELVNEPDALKYLLDNELPTTLFPTLNVGAAASMVGTASSANTPPLAFRENKFLLYWAPISPVTATTYFALPNLNNPFLQQYAMRALASFPVDVTFFYIPQLVQALRHDSLGYISKAILEAASISQHFAHQIIWNMKANMYKDESAKEPDGLKPTLDRMIDCIVGQLSGEDQEFYNREFSFFNEVTGISGKLKPYVKKSKQEKKQKIDEEMRKIKVQKDVYLPSNPEATVVDIDYTSGRPLQSHAKAPFMATFYIRRSVDQNDQVQELMPSGTPSGGSSPPSVSHGSAVFSEGYGEAATTEERDTGNLDSDPPIPDLAMRTATVNGYTS</sequence>
<keyword evidence="1" id="KW-0808">Transferase</keyword>
<gene>
    <name evidence="1" type="primary">STT4_1</name>
    <name evidence="1" type="ORF">EV182_002818</name>
</gene>
<name>A0ACC1HL79_9FUNG</name>
<dbReference type="EC" id="2.7.1.67" evidence="1"/>
<dbReference type="Proteomes" id="UP001145114">
    <property type="component" value="Unassembled WGS sequence"/>
</dbReference>
<dbReference type="EMBL" id="JAMZIH010005779">
    <property type="protein sequence ID" value="KAJ1674664.1"/>
    <property type="molecule type" value="Genomic_DNA"/>
</dbReference>
<proteinExistence type="predicted"/>
<keyword evidence="2" id="KW-1185">Reference proteome</keyword>
<keyword evidence="1" id="KW-0418">Kinase</keyword>
<feature type="non-terminal residue" evidence="1">
    <location>
        <position position="1041"/>
    </location>
</feature>
<accession>A0ACC1HL79</accession>
<evidence type="ECO:0000313" key="2">
    <source>
        <dbReference type="Proteomes" id="UP001145114"/>
    </source>
</evidence>
<organism evidence="1 2">
    <name type="scientific">Spiromyces aspiralis</name>
    <dbReference type="NCBI Taxonomy" id="68401"/>
    <lineage>
        <taxon>Eukaryota</taxon>
        <taxon>Fungi</taxon>
        <taxon>Fungi incertae sedis</taxon>
        <taxon>Zoopagomycota</taxon>
        <taxon>Kickxellomycotina</taxon>
        <taxon>Kickxellomycetes</taxon>
        <taxon>Kickxellales</taxon>
        <taxon>Kickxellaceae</taxon>
        <taxon>Spiromyces</taxon>
    </lineage>
</organism>